<comment type="similarity">
    <text evidence="1">Belongs to the CutA family.</text>
</comment>
<reference evidence="2" key="2">
    <citation type="submission" date="2023-01" db="EMBL/GenBank/DDBJ databases">
        <authorList>
            <person name="Sun Q."/>
            <person name="Evtushenko L."/>
        </authorList>
    </citation>
    <scope>NUCLEOTIDE SEQUENCE</scope>
    <source>
        <strain evidence="2">VKM Ac-2007</strain>
    </source>
</reference>
<dbReference type="RefSeq" id="WP_271216039.1">
    <property type="nucleotide sequence ID" value="NZ_BAAAVD010000006.1"/>
</dbReference>
<dbReference type="InterPro" id="IPR004323">
    <property type="entry name" value="Ion_tolerance_CutA"/>
</dbReference>
<gene>
    <name evidence="2" type="primary">cutA_1</name>
    <name evidence="2" type="ORF">GCM10017600_09140</name>
</gene>
<dbReference type="PANTHER" id="PTHR23419:SF8">
    <property type="entry name" value="FI09726P"/>
    <property type="match status" value="1"/>
</dbReference>
<sequence length="111" mass="12516">MTPYLEVHVTTDTQEEAEKICNAAVRGRVAAGAQIIGPITSIYWWKGEIQRDEEFLILMKTTKDRLDELISVVKAEHSYETPEIVAIPIEGGLVEYLTWIKVETAELPSVE</sequence>
<dbReference type="InterPro" id="IPR015867">
    <property type="entry name" value="N-reg_PII/ATP_PRibTrfase_C"/>
</dbReference>
<accession>A0A9W6MAN7</accession>
<dbReference type="SUPFAM" id="SSF54913">
    <property type="entry name" value="GlnB-like"/>
    <property type="match status" value="1"/>
</dbReference>
<dbReference type="Proteomes" id="UP001143474">
    <property type="component" value="Unassembled WGS sequence"/>
</dbReference>
<dbReference type="PANTHER" id="PTHR23419">
    <property type="entry name" value="DIVALENT CATION TOLERANCE CUTA-RELATED"/>
    <property type="match status" value="1"/>
</dbReference>
<organism evidence="2 3">
    <name type="scientific">Streptosporangium carneum</name>
    <dbReference type="NCBI Taxonomy" id="47481"/>
    <lineage>
        <taxon>Bacteria</taxon>
        <taxon>Bacillati</taxon>
        <taxon>Actinomycetota</taxon>
        <taxon>Actinomycetes</taxon>
        <taxon>Streptosporangiales</taxon>
        <taxon>Streptosporangiaceae</taxon>
        <taxon>Streptosporangium</taxon>
    </lineage>
</organism>
<evidence type="ECO:0000313" key="3">
    <source>
        <dbReference type="Proteomes" id="UP001143474"/>
    </source>
</evidence>
<dbReference type="GO" id="GO:0010038">
    <property type="term" value="P:response to metal ion"/>
    <property type="evidence" value="ECO:0007669"/>
    <property type="project" value="InterPro"/>
</dbReference>
<keyword evidence="3" id="KW-1185">Reference proteome</keyword>
<dbReference type="Pfam" id="PF03091">
    <property type="entry name" value="CutA1"/>
    <property type="match status" value="1"/>
</dbReference>
<dbReference type="EMBL" id="BSEV01000001">
    <property type="protein sequence ID" value="GLK07509.1"/>
    <property type="molecule type" value="Genomic_DNA"/>
</dbReference>
<dbReference type="InterPro" id="IPR011322">
    <property type="entry name" value="N-reg_PII-like_a/b"/>
</dbReference>
<name>A0A9W6MAN7_9ACTN</name>
<comment type="caution">
    <text evidence="2">The sequence shown here is derived from an EMBL/GenBank/DDBJ whole genome shotgun (WGS) entry which is preliminary data.</text>
</comment>
<dbReference type="AlphaFoldDB" id="A0A9W6MAN7"/>
<evidence type="ECO:0000256" key="1">
    <source>
        <dbReference type="ARBA" id="ARBA00010169"/>
    </source>
</evidence>
<proteinExistence type="inferred from homology"/>
<reference evidence="2" key="1">
    <citation type="journal article" date="2014" name="Int. J. Syst. Evol. Microbiol.">
        <title>Complete genome sequence of Corynebacterium casei LMG S-19264T (=DSM 44701T), isolated from a smear-ripened cheese.</title>
        <authorList>
            <consortium name="US DOE Joint Genome Institute (JGI-PGF)"/>
            <person name="Walter F."/>
            <person name="Albersmeier A."/>
            <person name="Kalinowski J."/>
            <person name="Ruckert C."/>
        </authorList>
    </citation>
    <scope>NUCLEOTIDE SEQUENCE</scope>
    <source>
        <strain evidence="2">VKM Ac-2007</strain>
    </source>
</reference>
<dbReference type="Gene3D" id="3.30.70.120">
    <property type="match status" value="1"/>
</dbReference>
<protein>
    <submittedName>
        <fullName evidence="2">Divalent cation tolerance protein</fullName>
    </submittedName>
</protein>
<dbReference type="GO" id="GO:0005507">
    <property type="term" value="F:copper ion binding"/>
    <property type="evidence" value="ECO:0007669"/>
    <property type="project" value="TreeGrafter"/>
</dbReference>
<evidence type="ECO:0000313" key="2">
    <source>
        <dbReference type="EMBL" id="GLK07509.1"/>
    </source>
</evidence>